<dbReference type="InterPro" id="IPR030381">
    <property type="entry name" value="G_DYNAMIN_dom"/>
</dbReference>
<feature type="compositionally biased region" description="Polar residues" evidence="3">
    <location>
        <begin position="25"/>
        <end position="38"/>
    </location>
</feature>
<organism evidence="6 7">
    <name type="scientific">Immersiella caudata</name>
    <dbReference type="NCBI Taxonomy" id="314043"/>
    <lineage>
        <taxon>Eukaryota</taxon>
        <taxon>Fungi</taxon>
        <taxon>Dikarya</taxon>
        <taxon>Ascomycota</taxon>
        <taxon>Pezizomycotina</taxon>
        <taxon>Sordariomycetes</taxon>
        <taxon>Sordariomycetidae</taxon>
        <taxon>Sordariales</taxon>
        <taxon>Lasiosphaeriaceae</taxon>
        <taxon>Immersiella</taxon>
    </lineage>
</organism>
<dbReference type="InterPro" id="IPR001401">
    <property type="entry name" value="Dynamin_GTPase"/>
</dbReference>
<evidence type="ECO:0000313" key="7">
    <source>
        <dbReference type="Proteomes" id="UP001175000"/>
    </source>
</evidence>
<dbReference type="PANTHER" id="PTHR11566:SF131">
    <property type="entry name" value="GTPASE, PUTATIVE (AFU_ORTHOLOGUE AFUA_6G07630)-RELATED"/>
    <property type="match status" value="1"/>
</dbReference>
<dbReference type="PANTHER" id="PTHR11566">
    <property type="entry name" value="DYNAMIN"/>
    <property type="match status" value="1"/>
</dbReference>
<name>A0AA39WKB8_9PEZI</name>
<dbReference type="AlphaFoldDB" id="A0AA39WKB8"/>
<feature type="compositionally biased region" description="Polar residues" evidence="3">
    <location>
        <begin position="593"/>
        <end position="611"/>
    </location>
</feature>
<dbReference type="InterPro" id="IPR000375">
    <property type="entry name" value="Dynamin_stalk"/>
</dbReference>
<dbReference type="GO" id="GO:0005737">
    <property type="term" value="C:cytoplasm"/>
    <property type="evidence" value="ECO:0007669"/>
    <property type="project" value="TreeGrafter"/>
</dbReference>
<evidence type="ECO:0000256" key="1">
    <source>
        <dbReference type="ARBA" id="ARBA00022741"/>
    </source>
</evidence>
<reference evidence="6" key="1">
    <citation type="submission" date="2023-06" db="EMBL/GenBank/DDBJ databases">
        <title>Genome-scale phylogeny and comparative genomics of the fungal order Sordariales.</title>
        <authorList>
            <consortium name="Lawrence Berkeley National Laboratory"/>
            <person name="Hensen N."/>
            <person name="Bonometti L."/>
            <person name="Westerberg I."/>
            <person name="Brannstrom I.O."/>
            <person name="Guillou S."/>
            <person name="Cros-Aarteil S."/>
            <person name="Calhoun S."/>
            <person name="Haridas S."/>
            <person name="Kuo A."/>
            <person name="Mondo S."/>
            <person name="Pangilinan J."/>
            <person name="Riley R."/>
            <person name="Labutti K."/>
            <person name="Andreopoulos B."/>
            <person name="Lipzen A."/>
            <person name="Chen C."/>
            <person name="Yanf M."/>
            <person name="Daum C."/>
            <person name="Ng V."/>
            <person name="Clum A."/>
            <person name="Steindorff A."/>
            <person name="Ohm R."/>
            <person name="Martin F."/>
            <person name="Silar P."/>
            <person name="Natvig D."/>
            <person name="Lalanne C."/>
            <person name="Gautier V."/>
            <person name="Ament-Velasquez S.L."/>
            <person name="Kruys A."/>
            <person name="Hutchinson M.I."/>
            <person name="Powell A.J."/>
            <person name="Barry K."/>
            <person name="Miller A.N."/>
            <person name="Grigoriev I.V."/>
            <person name="Debuchy R."/>
            <person name="Gladieux P."/>
            <person name="Thoren M.H."/>
            <person name="Johannesson H."/>
        </authorList>
    </citation>
    <scope>NUCLEOTIDE SEQUENCE</scope>
    <source>
        <strain evidence="6">CBS 606.72</strain>
    </source>
</reference>
<dbReference type="CDD" id="cd08771">
    <property type="entry name" value="DLP_1"/>
    <property type="match status" value="1"/>
</dbReference>
<dbReference type="PROSITE" id="PS51388">
    <property type="entry name" value="GED"/>
    <property type="match status" value="1"/>
</dbReference>
<gene>
    <name evidence="6" type="ORF">B0T14DRAFT_568540</name>
</gene>
<evidence type="ECO:0000256" key="3">
    <source>
        <dbReference type="SAM" id="MobiDB-lite"/>
    </source>
</evidence>
<dbReference type="EMBL" id="JAULSU010000005">
    <property type="protein sequence ID" value="KAK0616982.1"/>
    <property type="molecule type" value="Genomic_DNA"/>
</dbReference>
<dbReference type="InterPro" id="IPR045063">
    <property type="entry name" value="Dynamin_N"/>
</dbReference>
<dbReference type="GO" id="GO:0008017">
    <property type="term" value="F:microtubule binding"/>
    <property type="evidence" value="ECO:0007669"/>
    <property type="project" value="TreeGrafter"/>
</dbReference>
<sequence>MARGLRPPSDIKLEPGRTGPGLPSPTGTNRGRSVTTAAPQPRGLRSGAPSVDTRRAAQSAAGDVDEIEDEDVQFMEIKRRGGDISGFASATQSAQGSFIGPNRALNGFGQKLKDINDALGELQARGIQHVANLPELVLVGDQSSGKSSLMSAIAGLSLPRSTGTCTRCPIHIRVSRADEWSCRVYLKIDYAYQSREMPVAKADVTAKDKFPPWTPLDSHSVLRHEFKTIRDKFEPEDVENVLRCAQLAILNPGIPYQQYVPKLKGEVPDETRVLDLQRIKELESKAVAQFSPNTVALEVKGPDLADLNFYDLPGVFMSAKRDEDTFLEKVVSNLACEYMKRPHALILWAMPMNQDAENSYAFSLVRKMRAGSRCVGILTKADLLPEASSATWLAMLRGEAHQTGLGYFVTSRQGDDLDEQNKMEEAFFNRTADIARDWPSAFDDFKDQCGVEKLKAYLSLKLGEEFSKVLPEVKQKVNDRIAAIDDQLKRYPDPPPNPEMEIMGSLAVFSREVRDRIRHQDFLSQWDFHFMEKFKNAILASKPKYNVRDIAPRVASRPQLIPEGSKEVIDLSGDSTPTARSSPVPRKRAAPDNEQNSSVPKRQRPPSTSPLKQEGGDRPGMLSAVPSFRGPARRPATKSLVDIRDLIRRNATPGQPGLVSASVYQPLYTEAASGWKKHLEEFVGETLDFLQAEIMRILDLSFGNLKNTTFYRESDKNMRIYLNDLRADLTSQLTRLYNLESQRLFTKDEESLERNKAQEKKTLVRHRHHFRWALQNGNDRPVIRKMEDMTEEELAQEAAEIQKQMAKMLPDPFEPELSVAAYVRGYYLTAANRFVDNVAIHIMSGLFPEVACVIEKYLPEKLGLMGGAASLEKLQTLMSESPETERKRQELWGERDRLEQSMAIIVNLEEGTKSPIKPTAGVSYGHGPYGRLGHSQSSMRATAETVFDLSDYGDAC</sequence>
<dbReference type="Proteomes" id="UP001175000">
    <property type="component" value="Unassembled WGS sequence"/>
</dbReference>
<dbReference type="InterPro" id="IPR022812">
    <property type="entry name" value="Dynamin"/>
</dbReference>
<dbReference type="Pfam" id="PF01031">
    <property type="entry name" value="Dynamin_M"/>
    <property type="match status" value="1"/>
</dbReference>
<feature type="region of interest" description="Disordered" evidence="3">
    <location>
        <begin position="1"/>
        <end position="67"/>
    </location>
</feature>
<dbReference type="GO" id="GO:0003924">
    <property type="term" value="F:GTPase activity"/>
    <property type="evidence" value="ECO:0007669"/>
    <property type="project" value="InterPro"/>
</dbReference>
<dbReference type="PROSITE" id="PS51718">
    <property type="entry name" value="G_DYNAMIN_2"/>
    <property type="match status" value="1"/>
</dbReference>
<comment type="caution">
    <text evidence="6">The sequence shown here is derived from an EMBL/GenBank/DDBJ whole genome shotgun (WGS) entry which is preliminary data.</text>
</comment>
<dbReference type="GO" id="GO:0031623">
    <property type="term" value="P:receptor internalization"/>
    <property type="evidence" value="ECO:0007669"/>
    <property type="project" value="TreeGrafter"/>
</dbReference>
<keyword evidence="7" id="KW-1185">Reference proteome</keyword>
<keyword evidence="6" id="KW-0378">Hydrolase</keyword>
<dbReference type="Gene3D" id="3.40.50.300">
    <property type="entry name" value="P-loop containing nucleotide triphosphate hydrolases"/>
    <property type="match status" value="1"/>
</dbReference>
<dbReference type="GO" id="GO:0005874">
    <property type="term" value="C:microtubule"/>
    <property type="evidence" value="ECO:0007669"/>
    <property type="project" value="TreeGrafter"/>
</dbReference>
<dbReference type="GO" id="GO:0005886">
    <property type="term" value="C:plasma membrane"/>
    <property type="evidence" value="ECO:0007669"/>
    <property type="project" value="TreeGrafter"/>
</dbReference>
<evidence type="ECO:0000256" key="2">
    <source>
        <dbReference type="ARBA" id="ARBA00023134"/>
    </source>
</evidence>
<feature type="domain" description="Dynamin-type G" evidence="5">
    <location>
        <begin position="130"/>
        <end position="471"/>
    </location>
</feature>
<evidence type="ECO:0000313" key="6">
    <source>
        <dbReference type="EMBL" id="KAK0616982.1"/>
    </source>
</evidence>
<dbReference type="PRINTS" id="PR00195">
    <property type="entry name" value="DYNAMIN"/>
</dbReference>
<dbReference type="Pfam" id="PF00350">
    <property type="entry name" value="Dynamin_N"/>
    <property type="match status" value="1"/>
</dbReference>
<dbReference type="InterPro" id="IPR027417">
    <property type="entry name" value="P-loop_NTPase"/>
</dbReference>
<accession>A0AA39WKB8</accession>
<keyword evidence="1" id="KW-0547">Nucleotide-binding</keyword>
<dbReference type="SMART" id="SM00053">
    <property type="entry name" value="DYNc"/>
    <property type="match status" value="1"/>
</dbReference>
<evidence type="ECO:0000259" key="4">
    <source>
        <dbReference type="PROSITE" id="PS51388"/>
    </source>
</evidence>
<feature type="domain" description="GED" evidence="4">
    <location>
        <begin position="816"/>
        <end position="913"/>
    </location>
</feature>
<dbReference type="GO" id="GO:0005525">
    <property type="term" value="F:GTP binding"/>
    <property type="evidence" value="ECO:0007669"/>
    <property type="project" value="InterPro"/>
</dbReference>
<dbReference type="Gene3D" id="1.20.120.1240">
    <property type="entry name" value="Dynamin, middle domain"/>
    <property type="match status" value="1"/>
</dbReference>
<evidence type="ECO:0000259" key="5">
    <source>
        <dbReference type="PROSITE" id="PS51718"/>
    </source>
</evidence>
<feature type="region of interest" description="Disordered" evidence="3">
    <location>
        <begin position="558"/>
        <end position="635"/>
    </location>
</feature>
<proteinExistence type="predicted"/>
<dbReference type="SUPFAM" id="SSF52540">
    <property type="entry name" value="P-loop containing nucleoside triphosphate hydrolases"/>
    <property type="match status" value="1"/>
</dbReference>
<protein>
    <submittedName>
        <fullName evidence="6">P-loop containing nucleoside triphosphate hydrolase protein</fullName>
    </submittedName>
</protein>
<dbReference type="InterPro" id="IPR020850">
    <property type="entry name" value="GED_dom"/>
</dbReference>
<keyword evidence="2" id="KW-0342">GTP-binding</keyword>